<dbReference type="AlphaFoldDB" id="A0A845STW5"/>
<gene>
    <name evidence="1" type="ORF">GRH90_17215</name>
</gene>
<dbReference type="InterPro" id="IPR043129">
    <property type="entry name" value="ATPase_NBD"/>
</dbReference>
<reference evidence="1 2" key="1">
    <citation type="submission" date="2019-12" db="EMBL/GenBank/DDBJ databases">
        <authorList>
            <person name="Lee S.D."/>
        </authorList>
    </citation>
    <scope>NUCLEOTIDE SEQUENCE [LARGE SCALE GENOMIC DNA]</scope>
    <source>
        <strain evidence="1 2">SAP-6</strain>
    </source>
</reference>
<sequence>MRGSSATMGFCTWQVGLAFENGTARALAVQRRRQGWQLRQWWQQNLPEAARDGVGGSPPAGLERQLSAWRRQLPGRISLRVCLPAAELMHRRMAAPDNRLSEPEREWYIAAHARRHFPIGHEKLLLDYRRDPQAPDTLLVTAARQAAVEQWLNCLERAGLVPDVLDIAPCALRCMAGAAGLAPDRLLVHASRAGWQWASPLAHPLEFGFITVCEAPSLPAARSLIDQRYRRGHGAGEPVYLSSDILRAPQADALPWSPFSALWQAHPPMPAWPAAFTIAGGLAVRPGDA</sequence>
<comment type="caution">
    <text evidence="1">The sequence shown here is derived from an EMBL/GenBank/DDBJ whole genome shotgun (WGS) entry which is preliminary data.</text>
</comment>
<evidence type="ECO:0000313" key="2">
    <source>
        <dbReference type="Proteomes" id="UP000461443"/>
    </source>
</evidence>
<dbReference type="RefSeq" id="WP_162367189.1">
    <property type="nucleotide sequence ID" value="NZ_WUBS01000012.1"/>
</dbReference>
<reference evidence="1 2" key="2">
    <citation type="submission" date="2020-02" db="EMBL/GenBank/DDBJ databases">
        <title>The new genus of Enterobacteriales.</title>
        <authorList>
            <person name="Kim I.S."/>
        </authorList>
    </citation>
    <scope>NUCLEOTIDE SEQUENCE [LARGE SCALE GENOMIC DNA]</scope>
    <source>
        <strain evidence="1 2">SAP-6</strain>
    </source>
</reference>
<dbReference type="EMBL" id="WUBS01000012">
    <property type="protein sequence ID" value="NDL64475.1"/>
    <property type="molecule type" value="Genomic_DNA"/>
</dbReference>
<dbReference type="Gene3D" id="3.30.420.40">
    <property type="match status" value="1"/>
</dbReference>
<name>A0A845STW5_9GAMM</name>
<dbReference type="InterPro" id="IPR005883">
    <property type="entry name" value="PilM"/>
</dbReference>
<dbReference type="SUPFAM" id="SSF53067">
    <property type="entry name" value="Actin-like ATPase domain"/>
    <property type="match status" value="1"/>
</dbReference>
<organism evidence="1 2">
    <name type="scientific">Acerihabitans arboris</name>
    <dbReference type="NCBI Taxonomy" id="2691583"/>
    <lineage>
        <taxon>Bacteria</taxon>
        <taxon>Pseudomonadati</taxon>
        <taxon>Pseudomonadota</taxon>
        <taxon>Gammaproteobacteria</taxon>
        <taxon>Enterobacterales</taxon>
        <taxon>Pectobacteriaceae</taxon>
        <taxon>Acerihabitans</taxon>
    </lineage>
</organism>
<dbReference type="Pfam" id="PF11104">
    <property type="entry name" value="PilM_2"/>
    <property type="match status" value="1"/>
</dbReference>
<dbReference type="Gene3D" id="3.30.1490.300">
    <property type="match status" value="1"/>
</dbReference>
<keyword evidence="2" id="KW-1185">Reference proteome</keyword>
<proteinExistence type="predicted"/>
<protein>
    <submittedName>
        <fullName evidence="1">Pilus assembly protein HofM</fullName>
    </submittedName>
</protein>
<accession>A0A845STW5</accession>
<evidence type="ECO:0000313" key="1">
    <source>
        <dbReference type="EMBL" id="NDL64475.1"/>
    </source>
</evidence>
<dbReference type="Proteomes" id="UP000461443">
    <property type="component" value="Unassembled WGS sequence"/>
</dbReference>